<evidence type="ECO:0000256" key="2">
    <source>
        <dbReference type="ARBA" id="ARBA00022840"/>
    </source>
</evidence>
<dbReference type="InterPro" id="IPR016197">
    <property type="entry name" value="Chromo-like_dom_sf"/>
</dbReference>
<evidence type="ECO:0008006" key="7">
    <source>
        <dbReference type="Google" id="ProtNLM"/>
    </source>
</evidence>
<dbReference type="GO" id="GO:0000785">
    <property type="term" value="C:chromatin"/>
    <property type="evidence" value="ECO:0007669"/>
    <property type="project" value="TreeGrafter"/>
</dbReference>
<dbReference type="GO" id="GO:0016887">
    <property type="term" value="F:ATP hydrolysis activity"/>
    <property type="evidence" value="ECO:0007669"/>
    <property type="project" value="TreeGrafter"/>
</dbReference>
<reference evidence="5 6" key="1">
    <citation type="journal article" name="Sci. Rep.">
        <title>Genome-scale phylogenetic analyses confirm Olpidium as the closest living zoosporic fungus to the non-flagellated, terrestrial fungi.</title>
        <authorList>
            <person name="Chang Y."/>
            <person name="Rochon D."/>
            <person name="Sekimoto S."/>
            <person name="Wang Y."/>
            <person name="Chovatia M."/>
            <person name="Sandor L."/>
            <person name="Salamov A."/>
            <person name="Grigoriev I.V."/>
            <person name="Stajich J.E."/>
            <person name="Spatafora J.W."/>
        </authorList>
    </citation>
    <scope>NUCLEOTIDE SEQUENCE [LARGE SCALE GENOMIC DNA]</scope>
    <source>
        <strain evidence="5">S191</strain>
    </source>
</reference>
<dbReference type="EMBL" id="JAEFCI010013262">
    <property type="protein sequence ID" value="KAG5455504.1"/>
    <property type="molecule type" value="Genomic_DNA"/>
</dbReference>
<evidence type="ECO:0000256" key="4">
    <source>
        <dbReference type="SAM" id="MobiDB-lite"/>
    </source>
</evidence>
<dbReference type="PANTHER" id="PTHR45623">
    <property type="entry name" value="CHROMODOMAIN-HELICASE-DNA-BINDING PROTEIN 3-RELATED-RELATED"/>
    <property type="match status" value="1"/>
</dbReference>
<dbReference type="OrthoDB" id="2287912at2759"/>
<feature type="region of interest" description="Disordered" evidence="4">
    <location>
        <begin position="141"/>
        <end position="184"/>
    </location>
</feature>
<accession>A0A8H7ZJX0</accession>
<sequence>MRAAQVVAEGDNAAPSALAGLPESADAGSAGGACGGMGETGEDGGIPSAEQVEAEGTSSDAPESPDGVGLSTADRREADRVLAKRAVGDAVECHVRLEALSACRQSLHPDQPLLLRSFFSQEMLDKIPDREHLVSKFEVQSVEGGSSGDSSRLDDVNGPAVLATPDRSEGADQQNEEEGRGNDEEEIRAKHHGIDVLSLHQLSGSPSEPECPSGEWREYLVKFKNRSYRDVEWVPSRWLVGTVSRAMLKNFWTACEGPVPEDEAFSEAYTRIDIVLCIRDEDGDETEDPEIEPDQISAVYVKWKKLPYDEGMYVSVAAIPRRLWDYRRPNWTEPPDEDEPEYANFLSAFERYKKALGVGKPKRSVQLNSRMFKELVDQPRSVEGGSLMPHQMEGLK</sequence>
<keyword evidence="6" id="KW-1185">Reference proteome</keyword>
<evidence type="ECO:0000256" key="3">
    <source>
        <dbReference type="ARBA" id="ARBA00023242"/>
    </source>
</evidence>
<gene>
    <name evidence="5" type="ORF">BJ554DRAFT_5059</name>
</gene>
<keyword evidence="1" id="KW-0547">Nucleotide-binding</keyword>
<dbReference type="GO" id="GO:0005524">
    <property type="term" value="F:ATP binding"/>
    <property type="evidence" value="ECO:0007669"/>
    <property type="project" value="UniProtKB-KW"/>
</dbReference>
<name>A0A8H7ZJX0_9FUNG</name>
<organism evidence="5 6">
    <name type="scientific">Olpidium bornovanus</name>
    <dbReference type="NCBI Taxonomy" id="278681"/>
    <lineage>
        <taxon>Eukaryota</taxon>
        <taxon>Fungi</taxon>
        <taxon>Fungi incertae sedis</taxon>
        <taxon>Olpidiomycota</taxon>
        <taxon>Olpidiomycotina</taxon>
        <taxon>Olpidiomycetes</taxon>
        <taxon>Olpidiales</taxon>
        <taxon>Olpidiaceae</taxon>
        <taxon>Olpidium</taxon>
    </lineage>
</organism>
<dbReference type="PANTHER" id="PTHR45623:SF17">
    <property type="entry name" value="CHROMODOMAIN-HELICASE-DNA-BINDING PROTEIN 3-RELATED"/>
    <property type="match status" value="1"/>
</dbReference>
<dbReference type="GO" id="GO:0003682">
    <property type="term" value="F:chromatin binding"/>
    <property type="evidence" value="ECO:0007669"/>
    <property type="project" value="TreeGrafter"/>
</dbReference>
<dbReference type="SUPFAM" id="SSF54160">
    <property type="entry name" value="Chromo domain-like"/>
    <property type="match status" value="1"/>
</dbReference>
<feature type="compositionally biased region" description="Gly residues" evidence="4">
    <location>
        <begin position="29"/>
        <end position="39"/>
    </location>
</feature>
<evidence type="ECO:0000256" key="1">
    <source>
        <dbReference type="ARBA" id="ARBA00022741"/>
    </source>
</evidence>
<keyword evidence="3" id="KW-0539">Nucleus</keyword>
<proteinExistence type="predicted"/>
<dbReference type="GO" id="GO:0140658">
    <property type="term" value="F:ATP-dependent chromatin remodeler activity"/>
    <property type="evidence" value="ECO:0007669"/>
    <property type="project" value="TreeGrafter"/>
</dbReference>
<comment type="caution">
    <text evidence="5">The sequence shown here is derived from an EMBL/GenBank/DDBJ whole genome shotgun (WGS) entry which is preliminary data.</text>
</comment>
<dbReference type="Proteomes" id="UP000673691">
    <property type="component" value="Unassembled WGS sequence"/>
</dbReference>
<dbReference type="AlphaFoldDB" id="A0A8H7ZJX0"/>
<protein>
    <recommendedName>
        <fullName evidence="7">Chromo domain-containing protein</fullName>
    </recommendedName>
</protein>
<keyword evidence="2" id="KW-0067">ATP-binding</keyword>
<dbReference type="GO" id="GO:0042393">
    <property type="term" value="F:histone binding"/>
    <property type="evidence" value="ECO:0007669"/>
    <property type="project" value="TreeGrafter"/>
</dbReference>
<feature type="region of interest" description="Disordered" evidence="4">
    <location>
        <begin position="1"/>
        <end position="75"/>
    </location>
</feature>
<dbReference type="GO" id="GO:0005634">
    <property type="term" value="C:nucleus"/>
    <property type="evidence" value="ECO:0007669"/>
    <property type="project" value="TreeGrafter"/>
</dbReference>
<dbReference type="GO" id="GO:0003677">
    <property type="term" value="F:DNA binding"/>
    <property type="evidence" value="ECO:0007669"/>
    <property type="project" value="TreeGrafter"/>
</dbReference>
<evidence type="ECO:0000313" key="5">
    <source>
        <dbReference type="EMBL" id="KAG5455504.1"/>
    </source>
</evidence>
<evidence type="ECO:0000313" key="6">
    <source>
        <dbReference type="Proteomes" id="UP000673691"/>
    </source>
</evidence>